<evidence type="ECO:0000256" key="3">
    <source>
        <dbReference type="ARBA" id="ARBA00018260"/>
    </source>
</evidence>
<keyword evidence="7 17" id="KW-0853">WD repeat</keyword>
<dbReference type="GO" id="GO:0006364">
    <property type="term" value="P:rRNA processing"/>
    <property type="evidence" value="ECO:0007669"/>
    <property type="project" value="UniProtKB-KW"/>
</dbReference>
<dbReference type="InterPro" id="IPR018983">
    <property type="entry name" value="U3_snoRNA-assocProt_15_C"/>
</dbReference>
<sequence>MASSSAPRGNAPVQIKEFGAITNIDFSPVAPHNFAVTAFTRIHIYGPFSQEPVKTFTRFKDTAYCGRFRSDGQLLVAGCEDSVVRLFDVSGKVALRMFKGHTKAVHITDFTSDRYQILTGSDDYTCRLWDIPNATELNTYQEHTDYIRCGITSKLNRDLFFTGSYDHTLKLFDARADKSVMTMDHGQPVESLLLYPSEGLLVSAGGRHVKVWDLLKGGQPLVSLKNHHKTVTCLCLSSSGHRLLSASLDRHVKVYNTTNYKVVHNFDYAASILSLALAPDDESIVVGMTNSILSIKHRKSLDESKEISGQQRRQPSYRVFVKGKNYVPKQDDYLVSKPVKQHLAKYDKQLKKFNVSKALDTALETWTRLRKPEITVAVIKELDRRGTLKNALAGRDEQGLARLLNFLIGNVVDPRFAPVLVTAAEMILDIYQSVIGQSPVVDRQLLRLQELLEREIDYQQDLLEVLGMLDTMFASSLPRKEVPCPGVSRANGLAQGESSISRPQVAVQMELSRRKVPLYGQAKVFALLEGLDSVPEDAEVYVVLEGSTLVHVTMAQSDVMLCFIVPGHNLAEVVSVQAYLCSETTPLTWVGGASLEYVQDDAQDLAEHLVIHGHCLSSTDHKELSCLFSLGQESSRWAIDRRVALAMANLDIPPNWNVLGSHNGDEHSLRESPLHLAVRWGLYRLAELLLCQPGGLMAVSLPNEEGVTPLQLAQTAGSTELLELLTHPPNPLATPPAGLSQVWADRSRLLRFCHDTGNLTLTVRQNLRWSSEESRHADILLLRDRLRDEDFLRELKALRRERVETILVKNVENALYSDMNGAAVEKHDYEESLMFCLIEEDEEDDPSQSYSDSPFNYSWPSFPKMRMRKKTGKKEKSQSIRESQAPSPTLAAAARLSAMIHGKDRVYANAMLVDQVDDADIKYRSPGKSEVIPAPHLGSPSWDVFSMTPSDSGNCTQNQHPSSPYNRERGIQALGRENHKEPSPCISPPSPFTSSLSFPSSPLASASRLFEGAQRHPMQPFLPVSPALNRRGCSLTEASRGLSPSLECDSGEEDFLVRSYPCSSIKKQSTLRSSSGEEKDSFNTSPDFNHTHSDSTHTSTKNPEESEVRLRSYSYSSPKAKPSRPLLNRDVAITDLTEELRAFSPTESTREKRVLGFRKRAQSAEEESSPSLQHLTLTEFLKEIEDEELDKYIIPSKVESEKYKVSRTFSFLKSRMSSTRNKTKLKGKEVKEGKEKSGAANGHQFVPVSPSGPALCVACDKSVSGKELLQCSNCFLNVHKNCRESVAACGKKLQERNALLTKSKTLSLPHNSGKDNSPASIFSSSSTLPTTTREKRETVAPLSKSLSISIDSRRLSDAAGVDSECSVTACTNSSLSDEGTAVSVEPPITTQDAVDAPLMSDLSADLLGLEVESWSLAVSPEFCRQHDRRTIKRQDVIYELMQTELHHIQTLTVMSEVFRRGMLEELQLDWDCVARIFPCLDPLLLHHTEAVNVFKELQQQNKKLQNFVKQQSNNTLVRRREVPEFILLVTQRITKYPVLLERILHYTQEGSQEHSDLSSAVAQIRDIIAAVDLTVNKYERCQEMQEVLARLENKSFAKLKNDKVFRKQDLHSKHRDLHYKGLVYWKTATGRLKDTLALLLTDVLVFLQEKDQRFVFAAVDQKPPVIPLQKLIVREVANEERGMFLISASSLGPEMYEVHTTTRDERNAWMRHIRQAVESCPEEEEEEEEQQRNAETEEARRVAEVRLQKITKFQETLLGQDQQICNSLEEKLQLYAELTELTLRSPEPVPHRHLLVQADIDSDRPQPASSLLTAAVREAENLITILQAGDGLTIKGPSSPVQGPECCSYNSHGSSIQESPSEPDYLSTLSMSSTSLGSDSELTGLDSVLWSSAVELRRGDTKGTLLKVAESVQSLTQLLYSLQAAVTLQDSCYEVQNLLLQEGERTPLRTLTSLQNSLEQEKKRSIDNKKEEVEKKGFERKKDKVDEMKKLHVKLRQEQQRWDKECLAREKQQCEQDSVLEQREQQCRLEAERLRCEREELDAQLLEYQQNLDRLREGQRSVEREKEKIEAQQRLLQTWRHNRQSSLPVTIPMDGYKVSGHSRSGSLDSNCSVYKNEVALLASLQQNHFHQLAKNNPHQRLLAAPIKNHDSPLNDHDSPLNSSSYTANIGLSASLYNSLNTLLSQAHSKQPPDALTYPNYSNNHGCPRPLNDTIHPFSSRVTAQPQKTNNTDFSPPLDRRSLGPWRSEVTGHRLYEDAYSSSLSLTPLLPPQAYLSLEGQNGEEGSEENIIEHAVNGQQHFCINKMISFRTSLINLVGFYLIFSEDYTGCVDTVWQPPSPSIIHLKAISHKQSLLVSWLVNSSSFMDDIYEIQISRTENYSVIYNRNLSLISVDSDEYTWTWTSDVPLECVDHSVRIRHFYNQSVPTPWCDWKTNHGTRAKDKTKIFPLQQMMREHTSAMFCCVPPKGVNITSMILNNNKYPLISIGAGVKAIVVDNLTIPTAQIKRLSLSCNDATGKSSYAWNYISFPPQKPRNLSCATSDMTTVICTWESGRERDPHDRNKQTYTVHIENSDQAPINCHQSSCTFPAVPQLEEYNISLVVKDQLGEETGSYSFNISDRDPDSTTELRCNNASGLCQVKLEHLLPNTRYSTSVRCSAHGRLWGDWTQPISFKTYPSVTLDVWRRIKQLSDPMSRQHVPGSAVTVNIQGYVVQWSQEGQNWTEWKESRQTQAEVSIDLGQYDFSVQAVLHTGSSIPAHITIPQGDDGEILPMKKRLSSGTAAGFNLSWVEQDSATCGYTVEWCILGNTVPCTLQWLKVPEGNNTLFLPAGNFKAGCRYTFKIYGCTENGHRLLEVQTGYSQELKSVQSPSLVEPLQSTISSVTLEWSYDEDDPAHSAFITGYLVTAQAVGSGTLPGHPANLFNVSVADPRRKSVTIEGLQQNQEYAFSVSALTKEGPGQPTNITIRTRTNYSAHLAKTLSPILLVLGCIILLWPQRKILKSVLKEIFTYPAGMNIKTPEFDGFLLETGELLQSQKVEECSCCDIEILNTRPLLLDETTALRDNEPMNTLPASGSQLSPSALSLSCEPFQAEYCPQLVPVFWDRTTLQQTCISNRIYLNTLEEDLSEAQQVMMTYIKTSLDSSQSSVIM</sequence>
<evidence type="ECO:0000256" key="8">
    <source>
        <dbReference type="ARBA" id="ARBA00022658"/>
    </source>
</evidence>
<feature type="compositionally biased region" description="Basic and acidic residues" evidence="19">
    <location>
        <begin position="1226"/>
        <end position="1237"/>
    </location>
</feature>
<dbReference type="Gene3D" id="3.30.60.20">
    <property type="match status" value="1"/>
</dbReference>
<dbReference type="Pfam" id="PF00621">
    <property type="entry name" value="RhoGEF"/>
    <property type="match status" value="1"/>
</dbReference>
<evidence type="ECO:0000256" key="14">
    <source>
        <dbReference type="ARBA" id="ARBA00023242"/>
    </source>
</evidence>
<dbReference type="InterPro" id="IPR002219">
    <property type="entry name" value="PKC_DAG/PE"/>
</dbReference>
<dbReference type="SMART" id="SM00320">
    <property type="entry name" value="WD40"/>
    <property type="match status" value="6"/>
</dbReference>
<dbReference type="InterPro" id="IPR000219">
    <property type="entry name" value="DH_dom"/>
</dbReference>
<dbReference type="InterPro" id="IPR051632">
    <property type="entry name" value="Rho_GEF"/>
</dbReference>
<dbReference type="InterPro" id="IPR036770">
    <property type="entry name" value="Ankyrin_rpt-contain_sf"/>
</dbReference>
<evidence type="ECO:0000256" key="5">
    <source>
        <dbReference type="ARBA" id="ARBA00022552"/>
    </source>
</evidence>
<dbReference type="PROSITE" id="PS50081">
    <property type="entry name" value="ZF_DAG_PE_2"/>
    <property type="match status" value="1"/>
</dbReference>
<dbReference type="PANTHER" id="PTHR13944">
    <property type="entry name" value="AGAP007712-PA"/>
    <property type="match status" value="1"/>
</dbReference>
<dbReference type="Gene3D" id="1.20.900.10">
    <property type="entry name" value="Dbl homology (DH) domain"/>
    <property type="match status" value="2"/>
</dbReference>
<dbReference type="Pfam" id="PF09384">
    <property type="entry name" value="UTP15_C"/>
    <property type="match status" value="1"/>
</dbReference>
<feature type="domain" description="DH" evidence="21">
    <location>
        <begin position="1486"/>
        <end position="1574"/>
    </location>
</feature>
<dbReference type="InterPro" id="IPR001849">
    <property type="entry name" value="PH_domain"/>
</dbReference>
<evidence type="ECO:0000256" key="7">
    <source>
        <dbReference type="ARBA" id="ARBA00022574"/>
    </source>
</evidence>
<dbReference type="SUPFAM" id="SSF48403">
    <property type="entry name" value="Ankyrin repeat"/>
    <property type="match status" value="1"/>
</dbReference>
<evidence type="ECO:0000256" key="17">
    <source>
        <dbReference type="PROSITE-ProRule" id="PRU00221"/>
    </source>
</evidence>
<dbReference type="InterPro" id="IPR019775">
    <property type="entry name" value="WD40_repeat_CS"/>
</dbReference>
<dbReference type="InterPro" id="IPR003961">
    <property type="entry name" value="FN3_dom"/>
</dbReference>
<feature type="compositionally biased region" description="Low complexity" evidence="19">
    <location>
        <begin position="1866"/>
        <end position="1878"/>
    </location>
</feature>
<dbReference type="PROSITE" id="PS50082">
    <property type="entry name" value="WD_REPEATS_2"/>
    <property type="match status" value="2"/>
</dbReference>
<feature type="compositionally biased region" description="Polar residues" evidence="19">
    <location>
        <begin position="1304"/>
        <end position="1331"/>
    </location>
</feature>
<dbReference type="InterPro" id="IPR011993">
    <property type="entry name" value="PH-like_dom_sf"/>
</dbReference>
<dbReference type="Pfam" id="PF00041">
    <property type="entry name" value="fn3"/>
    <property type="match status" value="1"/>
</dbReference>
<evidence type="ECO:0000256" key="12">
    <source>
        <dbReference type="ARBA" id="ARBA00022833"/>
    </source>
</evidence>
<dbReference type="SMART" id="SM00060">
    <property type="entry name" value="FN3"/>
    <property type="match status" value="2"/>
</dbReference>
<dbReference type="PROSITE" id="PS50853">
    <property type="entry name" value="FN3"/>
    <property type="match status" value="1"/>
</dbReference>
<evidence type="ECO:0000259" key="20">
    <source>
        <dbReference type="PROSITE" id="PS50003"/>
    </source>
</evidence>
<dbReference type="CDD" id="cd00063">
    <property type="entry name" value="FN3"/>
    <property type="match status" value="1"/>
</dbReference>
<proteinExistence type="predicted"/>
<evidence type="ECO:0000259" key="23">
    <source>
        <dbReference type="PROSITE" id="PS50853"/>
    </source>
</evidence>
<dbReference type="InterPro" id="IPR037819">
    <property type="entry name" value="ARHGEF28_PH"/>
</dbReference>
<dbReference type="SUPFAM" id="SSF50978">
    <property type="entry name" value="WD40 repeat-like"/>
    <property type="match status" value="1"/>
</dbReference>
<keyword evidence="9" id="KW-0479">Metal-binding</keyword>
<dbReference type="PROSITE" id="PS00479">
    <property type="entry name" value="ZF_DAG_PE_1"/>
    <property type="match status" value="1"/>
</dbReference>
<evidence type="ECO:0000256" key="6">
    <source>
        <dbReference type="ARBA" id="ARBA00022553"/>
    </source>
</evidence>
<evidence type="ECO:0000256" key="18">
    <source>
        <dbReference type="SAM" id="Coils"/>
    </source>
</evidence>
<keyword evidence="4" id="KW-0963">Cytoplasm</keyword>
<dbReference type="Gene3D" id="2.30.29.30">
    <property type="entry name" value="Pleckstrin-homology domain (PH domain)/Phosphotyrosine-binding domain (PTB)"/>
    <property type="match status" value="1"/>
</dbReference>
<dbReference type="PROSITE" id="PS50010">
    <property type="entry name" value="DH_2"/>
    <property type="match status" value="2"/>
</dbReference>
<keyword evidence="13 18" id="KW-0175">Coiled coil</keyword>
<dbReference type="Pfam" id="PF17838">
    <property type="entry name" value="PH_16"/>
    <property type="match status" value="1"/>
</dbReference>
<dbReference type="PROSITE" id="PS00678">
    <property type="entry name" value="WD_REPEATS_1"/>
    <property type="match status" value="1"/>
</dbReference>
<feature type="region of interest" description="Disordered" evidence="19">
    <location>
        <begin position="1849"/>
        <end position="1878"/>
    </location>
</feature>
<feature type="domain" description="Fibronectin type-III" evidence="23">
    <location>
        <begin position="2868"/>
        <end position="2972"/>
    </location>
</feature>
<dbReference type="SUPFAM" id="SSF50729">
    <property type="entry name" value="PH domain-like"/>
    <property type="match status" value="1"/>
</dbReference>
<keyword evidence="6" id="KW-0597">Phosphoprotein</keyword>
<dbReference type="Pfam" id="PF17971">
    <property type="entry name" value="LIFR_D2"/>
    <property type="match status" value="1"/>
</dbReference>
<dbReference type="PROSITE" id="PS50294">
    <property type="entry name" value="WD_REPEATS_REGION"/>
    <property type="match status" value="1"/>
</dbReference>
<dbReference type="FunFam" id="2.130.10.10:FF:000978">
    <property type="entry name" value="U3 small nucleolar RNA-associated protein 15 homolog"/>
    <property type="match status" value="1"/>
</dbReference>
<dbReference type="SMART" id="SM00233">
    <property type="entry name" value="PH"/>
    <property type="match status" value="1"/>
</dbReference>
<dbReference type="SUPFAM" id="SSF49265">
    <property type="entry name" value="Fibronectin type III"/>
    <property type="match status" value="3"/>
</dbReference>
<dbReference type="PROSITE" id="PS50003">
    <property type="entry name" value="PH_DOMAIN"/>
    <property type="match status" value="1"/>
</dbReference>
<feature type="region of interest" description="Disordered" evidence="19">
    <location>
        <begin position="2221"/>
        <end position="2242"/>
    </location>
</feature>
<dbReference type="Gene3D" id="2.60.40.10">
    <property type="entry name" value="Immunoglobulins"/>
    <property type="match status" value="6"/>
</dbReference>
<gene>
    <name evidence="24" type="ORF">FQN60_018103</name>
</gene>
<dbReference type="GO" id="GO:0005085">
    <property type="term" value="F:guanyl-nucleotide exchange factor activity"/>
    <property type="evidence" value="ECO:0007669"/>
    <property type="project" value="UniProtKB-KW"/>
</dbReference>
<evidence type="ECO:0000256" key="1">
    <source>
        <dbReference type="ARBA" id="ARBA00004496"/>
    </source>
</evidence>
<evidence type="ECO:0000256" key="15">
    <source>
        <dbReference type="ARBA" id="ARBA00045437"/>
    </source>
</evidence>
<feature type="region of interest" description="Disordered" evidence="19">
    <location>
        <begin position="861"/>
        <end position="888"/>
    </location>
</feature>
<evidence type="ECO:0000256" key="9">
    <source>
        <dbReference type="ARBA" id="ARBA00022723"/>
    </source>
</evidence>
<feature type="repeat" description="WD" evidence="17">
    <location>
        <begin position="224"/>
        <end position="265"/>
    </location>
</feature>
<dbReference type="Gene3D" id="2.130.10.10">
    <property type="entry name" value="YVTN repeat-like/Quinoprotein amine dehydrogenase"/>
    <property type="match status" value="2"/>
</dbReference>
<dbReference type="FunFam" id="2.60.40.10:FF:000607">
    <property type="entry name" value="Leukemia inhibitory factor receptor"/>
    <property type="match status" value="1"/>
</dbReference>
<dbReference type="InterPro" id="IPR013783">
    <property type="entry name" value="Ig-like_fold"/>
</dbReference>
<feature type="region of interest" description="Disordered" evidence="19">
    <location>
        <begin position="1067"/>
        <end position="1124"/>
    </location>
</feature>
<evidence type="ECO:0000256" key="10">
    <source>
        <dbReference type="ARBA" id="ARBA00022737"/>
    </source>
</evidence>
<comment type="function">
    <text evidence="15">Ribosome biogenesis factor. Involved in nucleolar processing of pre-18S ribosomal RNA. Required for optimal pre-ribosomal RNA transcription by RNA polymerase I. Part of the small subunit (SSU) processome, first precursor of the small eukaryotic ribosomal subunit. During the assembly of the SSU processome in the nucleolus, many ribosome biogenesis factors, an RNA chaperone and ribosomal proteins associate with the nascent pre-rRNA and work in concert to generate RNA folding, modifications, rearrangements and cleavage as well as targeted degradation of pre-ribosomal RNA by the RNA exosome.</text>
</comment>
<dbReference type="GO" id="GO:0005730">
    <property type="term" value="C:nucleolus"/>
    <property type="evidence" value="ECO:0007669"/>
    <property type="project" value="UniProtKB-SubCell"/>
</dbReference>
<feature type="repeat" description="WD" evidence="17">
    <location>
        <begin position="98"/>
        <end position="139"/>
    </location>
</feature>
<dbReference type="InterPro" id="IPR001680">
    <property type="entry name" value="WD40_rpt"/>
</dbReference>
<dbReference type="InterPro" id="IPR036116">
    <property type="entry name" value="FN3_sf"/>
</dbReference>
<evidence type="ECO:0000256" key="13">
    <source>
        <dbReference type="ARBA" id="ARBA00023054"/>
    </source>
</evidence>
<evidence type="ECO:0000259" key="21">
    <source>
        <dbReference type="PROSITE" id="PS50010"/>
    </source>
</evidence>
<dbReference type="InterPro" id="IPR015943">
    <property type="entry name" value="WD40/YVTN_repeat-like_dom_sf"/>
</dbReference>
<evidence type="ECO:0000259" key="22">
    <source>
        <dbReference type="PROSITE" id="PS50081"/>
    </source>
</evidence>
<feature type="domain" description="DH" evidence="21">
    <location>
        <begin position="1432"/>
        <end position="1484"/>
    </location>
</feature>
<keyword evidence="8" id="KW-0344">Guanine-nucleotide releasing factor</keyword>
<dbReference type="Pfam" id="PF00130">
    <property type="entry name" value="C1_1"/>
    <property type="match status" value="1"/>
</dbReference>
<accession>A0A5J5DH88</accession>
<feature type="region of interest" description="Disordered" evidence="19">
    <location>
        <begin position="1304"/>
        <end position="1339"/>
    </location>
</feature>
<dbReference type="CDD" id="cd14680">
    <property type="entry name" value="PH_p190RhoGEF"/>
    <property type="match status" value="1"/>
</dbReference>
<evidence type="ECO:0000256" key="11">
    <source>
        <dbReference type="ARBA" id="ARBA00022771"/>
    </source>
</evidence>
<dbReference type="InterPro" id="IPR046349">
    <property type="entry name" value="C1-like_sf"/>
</dbReference>
<dbReference type="FunFam" id="2.30.29.30:FF:000021">
    <property type="entry name" value="Rho guanine nucleotide exchange factor 2"/>
    <property type="match status" value="1"/>
</dbReference>
<dbReference type="Proteomes" id="UP000327493">
    <property type="component" value="Chromosome 5"/>
</dbReference>
<reference evidence="24 25" key="1">
    <citation type="submission" date="2019-08" db="EMBL/GenBank/DDBJ databases">
        <title>A chromosome-level genome assembly, high-density linkage maps, and genome scans reveal the genomic architecture of hybrid incompatibilities underlying speciation via character displacement in darters (Percidae: Etheostominae).</title>
        <authorList>
            <person name="Moran R.L."/>
            <person name="Catchen J.M."/>
            <person name="Fuller R.C."/>
        </authorList>
    </citation>
    <scope>NUCLEOTIDE SEQUENCE [LARGE SCALE GENOMIC DNA]</scope>
    <source>
        <strain evidence="24">EspeVRDwgs_2016</strain>
        <tissue evidence="24">Muscle</tissue>
    </source>
</reference>
<keyword evidence="11" id="KW-0863">Zinc-finger</keyword>
<feature type="domain" description="Phorbol-ester/DAG-type" evidence="22">
    <location>
        <begin position="1242"/>
        <end position="1289"/>
    </location>
</feature>
<dbReference type="Pfam" id="PF00400">
    <property type="entry name" value="WD40"/>
    <property type="match status" value="4"/>
</dbReference>
<dbReference type="SMART" id="SM00109">
    <property type="entry name" value="C1"/>
    <property type="match status" value="1"/>
</dbReference>
<dbReference type="FunFam" id="2.130.10.10:FF:002886">
    <property type="entry name" value="U3 small nucleolar RNA-associated protein 15 homolog"/>
    <property type="match status" value="1"/>
</dbReference>
<comment type="subunit">
    <text evidence="16">Part of the small subunit (SSU) processome, composed of more than 70 proteins and the RNA chaperone small nucleolar RNA (snoRNA) U3. May be a component of the proposed t-UTP subcomplex of the ribosomal small subunit (SSU) processome.</text>
</comment>
<keyword evidence="14" id="KW-0539">Nucleus</keyword>
<evidence type="ECO:0000313" key="24">
    <source>
        <dbReference type="EMBL" id="KAA8592648.1"/>
    </source>
</evidence>
<dbReference type="SUPFAM" id="SSF48065">
    <property type="entry name" value="DBL homology domain (DH-domain)"/>
    <property type="match status" value="1"/>
</dbReference>
<dbReference type="InterPro" id="IPR040817">
    <property type="entry name" value="LIFR_D2"/>
</dbReference>
<dbReference type="SMART" id="SM00325">
    <property type="entry name" value="RhoGEF"/>
    <property type="match status" value="1"/>
</dbReference>
<feature type="compositionally biased region" description="Low complexity" evidence="19">
    <location>
        <begin position="1111"/>
        <end position="1124"/>
    </location>
</feature>
<evidence type="ECO:0000256" key="19">
    <source>
        <dbReference type="SAM" id="MobiDB-lite"/>
    </source>
</evidence>
<organism evidence="24 25">
    <name type="scientific">Etheostoma spectabile</name>
    <name type="common">orangethroat darter</name>
    <dbReference type="NCBI Taxonomy" id="54343"/>
    <lineage>
        <taxon>Eukaryota</taxon>
        <taxon>Metazoa</taxon>
        <taxon>Chordata</taxon>
        <taxon>Craniata</taxon>
        <taxon>Vertebrata</taxon>
        <taxon>Euteleostomi</taxon>
        <taxon>Actinopterygii</taxon>
        <taxon>Neopterygii</taxon>
        <taxon>Teleostei</taxon>
        <taxon>Neoteleostei</taxon>
        <taxon>Acanthomorphata</taxon>
        <taxon>Eupercaria</taxon>
        <taxon>Perciformes</taxon>
        <taxon>Percoidei</taxon>
        <taxon>Percidae</taxon>
        <taxon>Etheostomatinae</taxon>
        <taxon>Etheostoma</taxon>
    </lineage>
</organism>
<dbReference type="GO" id="GO:0005737">
    <property type="term" value="C:cytoplasm"/>
    <property type="evidence" value="ECO:0007669"/>
    <property type="project" value="UniProtKB-SubCell"/>
</dbReference>
<evidence type="ECO:0000313" key="25">
    <source>
        <dbReference type="Proteomes" id="UP000327493"/>
    </source>
</evidence>
<feature type="coiled-coil region" evidence="18">
    <location>
        <begin position="1956"/>
        <end position="2082"/>
    </location>
</feature>
<dbReference type="CDD" id="cd00200">
    <property type="entry name" value="WD40"/>
    <property type="match status" value="1"/>
</dbReference>
<dbReference type="CDD" id="cd00160">
    <property type="entry name" value="RhoGEF"/>
    <property type="match status" value="1"/>
</dbReference>
<keyword evidence="25" id="KW-1185">Reference proteome</keyword>
<feature type="compositionally biased region" description="Polar residues" evidence="19">
    <location>
        <begin position="2221"/>
        <end position="2233"/>
    </location>
</feature>
<protein>
    <recommendedName>
        <fullName evidence="3">U3 small nucleolar RNA-associated protein 15 homolog</fullName>
    </recommendedName>
</protein>
<dbReference type="SUPFAM" id="SSF57889">
    <property type="entry name" value="Cysteine-rich domain"/>
    <property type="match status" value="1"/>
</dbReference>
<keyword evidence="5" id="KW-0698">rRNA processing</keyword>
<dbReference type="GO" id="GO:0008270">
    <property type="term" value="F:zinc ion binding"/>
    <property type="evidence" value="ECO:0007669"/>
    <property type="project" value="UniProtKB-KW"/>
</dbReference>
<keyword evidence="10" id="KW-0677">Repeat</keyword>
<name>A0A5J5DH88_9PERO</name>
<evidence type="ECO:0000256" key="2">
    <source>
        <dbReference type="ARBA" id="ARBA00004604"/>
    </source>
</evidence>
<feature type="region of interest" description="Disordered" evidence="19">
    <location>
        <begin position="978"/>
        <end position="999"/>
    </location>
</feature>
<evidence type="ECO:0000256" key="16">
    <source>
        <dbReference type="ARBA" id="ARBA00064469"/>
    </source>
</evidence>
<comment type="subcellular location">
    <subcellularLocation>
        <location evidence="1">Cytoplasm</location>
    </subcellularLocation>
    <subcellularLocation>
        <location evidence="2">Nucleus</location>
        <location evidence="2">Nucleolus</location>
    </subcellularLocation>
</comment>
<dbReference type="Gene3D" id="1.25.40.20">
    <property type="entry name" value="Ankyrin repeat-containing domain"/>
    <property type="match status" value="1"/>
</dbReference>
<dbReference type="PANTHER" id="PTHR13944:SF22">
    <property type="entry name" value="RHO GUANINE NUCLEOTIDE EXCHANGE FACTOR 28"/>
    <property type="match status" value="1"/>
</dbReference>
<evidence type="ECO:0000256" key="4">
    <source>
        <dbReference type="ARBA" id="ARBA00022490"/>
    </source>
</evidence>
<comment type="caution">
    <text evidence="24">The sequence shown here is derived from an EMBL/GenBank/DDBJ whole genome shotgun (WGS) entry which is preliminary data.</text>
</comment>
<keyword evidence="12" id="KW-0862">Zinc</keyword>
<feature type="region of interest" description="Disordered" evidence="19">
    <location>
        <begin position="1220"/>
        <end position="1245"/>
    </location>
</feature>
<feature type="domain" description="PH" evidence="20">
    <location>
        <begin position="1616"/>
        <end position="1718"/>
    </location>
</feature>
<dbReference type="EMBL" id="VOFY01000005">
    <property type="protein sequence ID" value="KAA8592648.1"/>
    <property type="molecule type" value="Genomic_DNA"/>
</dbReference>
<dbReference type="Pfam" id="PF25552">
    <property type="entry name" value="LIFR_D4"/>
    <property type="match status" value="1"/>
</dbReference>
<dbReference type="InterPro" id="IPR036322">
    <property type="entry name" value="WD40_repeat_dom_sf"/>
</dbReference>
<dbReference type="CDD" id="cd20876">
    <property type="entry name" value="C1_p190RhoGEF"/>
    <property type="match status" value="1"/>
</dbReference>
<dbReference type="InterPro" id="IPR035899">
    <property type="entry name" value="DBL_dom_sf"/>
</dbReference>
<dbReference type="GO" id="GO:0035023">
    <property type="term" value="P:regulation of Rho protein signal transduction"/>
    <property type="evidence" value="ECO:0007669"/>
    <property type="project" value="TreeGrafter"/>
</dbReference>
<dbReference type="InterPro" id="IPR041020">
    <property type="entry name" value="PH_16"/>
</dbReference>
<feature type="compositionally biased region" description="Polar residues" evidence="19">
    <location>
        <begin position="1849"/>
        <end position="1860"/>
    </location>
</feature>